<dbReference type="SMART" id="SM00342">
    <property type="entry name" value="HTH_ARAC"/>
    <property type="match status" value="1"/>
</dbReference>
<evidence type="ECO:0000313" key="19">
    <source>
        <dbReference type="Proteomes" id="UP000514509"/>
    </source>
</evidence>
<evidence type="ECO:0000256" key="9">
    <source>
        <dbReference type="ARBA" id="ARBA00023015"/>
    </source>
</evidence>
<dbReference type="PROSITE" id="PS00041">
    <property type="entry name" value="HTH_ARAC_FAMILY_1"/>
    <property type="match status" value="1"/>
</dbReference>
<dbReference type="Gene3D" id="3.40.50.2300">
    <property type="match status" value="1"/>
</dbReference>
<dbReference type="PROSITE" id="PS01124">
    <property type="entry name" value="HTH_ARAC_FAMILY_2"/>
    <property type="match status" value="1"/>
</dbReference>
<dbReference type="EMBL" id="CP055153">
    <property type="protein sequence ID" value="QMU28182.1"/>
    <property type="molecule type" value="Genomic_DNA"/>
</dbReference>
<dbReference type="Pfam" id="PF00072">
    <property type="entry name" value="Response_reg"/>
    <property type="match status" value="1"/>
</dbReference>
<dbReference type="FunFam" id="3.30.565.10:FF:000037">
    <property type="entry name" value="Hybrid sensor histidine kinase/response regulator"/>
    <property type="match status" value="1"/>
</dbReference>
<accession>A0A7L7L5T7</accession>
<feature type="transmembrane region" description="Helical" evidence="14">
    <location>
        <begin position="313"/>
        <end position="333"/>
    </location>
</feature>
<dbReference type="KEGG" id="add:HUW48_09075"/>
<evidence type="ECO:0000256" key="4">
    <source>
        <dbReference type="ARBA" id="ARBA00022679"/>
    </source>
</evidence>
<keyword evidence="4" id="KW-0808">Transferase</keyword>
<dbReference type="InterPro" id="IPR018062">
    <property type="entry name" value="HTH_AraC-typ_CS"/>
</dbReference>
<feature type="transmembrane region" description="Helical" evidence="14">
    <location>
        <begin position="195"/>
        <end position="212"/>
    </location>
</feature>
<protein>
    <recommendedName>
        <fullName evidence="2">histidine kinase</fullName>
        <ecNumber evidence="2">2.7.13.3</ecNumber>
    </recommendedName>
</protein>
<dbReference type="PRINTS" id="PR00344">
    <property type="entry name" value="BCTRLSENSOR"/>
</dbReference>
<dbReference type="SMART" id="SM00388">
    <property type="entry name" value="HisKA"/>
    <property type="match status" value="1"/>
</dbReference>
<keyword evidence="7" id="KW-0067">ATP-binding</keyword>
<keyword evidence="14" id="KW-1133">Transmembrane helix</keyword>
<keyword evidence="14" id="KW-0812">Transmembrane</keyword>
<dbReference type="Pfam" id="PF07695">
    <property type="entry name" value="7TMR-DISM_7TM"/>
    <property type="match status" value="1"/>
</dbReference>
<dbReference type="Gene3D" id="2.60.120.260">
    <property type="entry name" value="Galactose-binding domain-like"/>
    <property type="match status" value="1"/>
</dbReference>
<dbReference type="Gene3D" id="1.10.287.130">
    <property type="match status" value="1"/>
</dbReference>
<dbReference type="GO" id="GO:0000155">
    <property type="term" value="F:phosphorelay sensor kinase activity"/>
    <property type="evidence" value="ECO:0007669"/>
    <property type="project" value="InterPro"/>
</dbReference>
<dbReference type="InterPro" id="IPR009057">
    <property type="entry name" value="Homeodomain-like_sf"/>
</dbReference>
<dbReference type="InterPro" id="IPR003661">
    <property type="entry name" value="HisK_dim/P_dom"/>
</dbReference>
<organism evidence="18 19">
    <name type="scientific">Adhaeribacter radiodurans</name>
    <dbReference type="NCBI Taxonomy" id="2745197"/>
    <lineage>
        <taxon>Bacteria</taxon>
        <taxon>Pseudomonadati</taxon>
        <taxon>Bacteroidota</taxon>
        <taxon>Cytophagia</taxon>
        <taxon>Cytophagales</taxon>
        <taxon>Hymenobacteraceae</taxon>
        <taxon>Adhaeribacter</taxon>
    </lineage>
</organism>
<dbReference type="SUPFAM" id="SSF55874">
    <property type="entry name" value="ATPase domain of HSP90 chaperone/DNA topoisomerase II/histidine kinase"/>
    <property type="match status" value="1"/>
</dbReference>
<dbReference type="SMART" id="SM00387">
    <property type="entry name" value="HATPase_c"/>
    <property type="match status" value="1"/>
</dbReference>
<dbReference type="PROSITE" id="PS50109">
    <property type="entry name" value="HIS_KIN"/>
    <property type="match status" value="1"/>
</dbReference>
<dbReference type="SUPFAM" id="SSF46689">
    <property type="entry name" value="Homeodomain-like"/>
    <property type="match status" value="1"/>
</dbReference>
<sequence length="925" mass="105383">MELNRNWRFHPGDNDLWADPAFDDSKWQVLDPTQDVHYLKQLRAAEIGWFRLQLQVDSSLLNIPLAMTLSQLGASEIYLNGKLIHRLGVVSLDREKEVLFNPNNAPYSLQFTGSSHQVLAVRYSFTKGNPYWNFLGIWGGNPILVIKVMQADVAIQDLVYSKSVVTSRLVGKAMFLFVLALLHLFFYITYPVKRVNLYYSLFTFSLAFGYFLEHVFRFMPREGSSYFIIGLICSLFFAQFMIWGLLAVYSHARQKPGTIFLFLLFCDLLYIISWKWPYEAGYYFFPFFILMSPLDAIRVSLLAIRNKIDGARVVFWGWLGFFVFWALFCLFYYQVLPNFQYAMAITLDLAVFCGAVTFSLVLAMEYAKTKKWLQASLLEVEVERLEAEKMRELEKTKSDLFSNISHEFRTPLTLINGILRKLRKEEERSTDLQEEYGLIQRNADRLLQLVNQFLDLSKLEAGHLQVDKKAGEIITFLDHLAGSFESLFESKEIIYQYALPAEPIQALFDADKVEKVLTNLLFNAFKFTAPGGKVNLRISAIVEAADRSQLELIVQDTGIGISKEQIPHIFKRFYQADASAMRSYEGTGIGLALVKELVELQEGTISVSSTIGVGTTFKVLLPLQLVTPEEIANPREQEVEPKQLENEIKPTTAAASETFMQDEGNSLPGILVVEDNADLRYFILGSLIGQYRVQEAANGQTGYELALEKIPDLIISDIMMPGMDGLSLCEKLKTNERTSHIPVILLTARADMGSKLAGLETGADDYLTKPFQVEELQMRIRNLIEMRRKLRERYRRSLTLQPSEVVVTSLDEKFLQKVISILEANLSNSDFDVEMFSREIGMSRVQLHRKLKALTDQSASEFVRTFRLKRAASLLEQQAGNISEVADSVGFNSIAYFTKCFKEHFGQKPSEFIAALNENKSTKPD</sequence>
<evidence type="ECO:0000259" key="16">
    <source>
        <dbReference type="PROSITE" id="PS50109"/>
    </source>
</evidence>
<keyword evidence="10" id="KW-0238">DNA-binding</keyword>
<comment type="catalytic activity">
    <reaction evidence="1">
        <text>ATP + protein L-histidine = ADP + protein N-phospho-L-histidine.</text>
        <dbReference type="EC" id="2.7.13.3"/>
    </reaction>
</comment>
<dbReference type="CDD" id="cd16922">
    <property type="entry name" value="HATPase_EvgS-ArcB-TorS-like"/>
    <property type="match status" value="1"/>
</dbReference>
<evidence type="ECO:0000259" key="15">
    <source>
        <dbReference type="PROSITE" id="PS01124"/>
    </source>
</evidence>
<keyword evidence="6" id="KW-0418">Kinase</keyword>
<evidence type="ECO:0000256" key="7">
    <source>
        <dbReference type="ARBA" id="ARBA00022840"/>
    </source>
</evidence>
<dbReference type="InterPro" id="IPR011006">
    <property type="entry name" value="CheY-like_superfamily"/>
</dbReference>
<feature type="transmembrane region" description="Helical" evidence="14">
    <location>
        <begin position="282"/>
        <end position="301"/>
    </location>
</feature>
<dbReference type="InterPro" id="IPR036890">
    <property type="entry name" value="HATPase_C_sf"/>
</dbReference>
<feature type="transmembrane region" description="Helical" evidence="14">
    <location>
        <begin position="169"/>
        <end position="188"/>
    </location>
</feature>
<feature type="transmembrane region" description="Helical" evidence="14">
    <location>
        <begin position="339"/>
        <end position="363"/>
    </location>
</feature>
<evidence type="ECO:0000256" key="2">
    <source>
        <dbReference type="ARBA" id="ARBA00012438"/>
    </source>
</evidence>
<keyword evidence="11" id="KW-0804">Transcription</keyword>
<feature type="transmembrane region" description="Helical" evidence="14">
    <location>
        <begin position="224"/>
        <end position="246"/>
    </location>
</feature>
<evidence type="ECO:0000256" key="1">
    <source>
        <dbReference type="ARBA" id="ARBA00000085"/>
    </source>
</evidence>
<evidence type="ECO:0000256" key="14">
    <source>
        <dbReference type="SAM" id="Phobius"/>
    </source>
</evidence>
<proteinExistence type="predicted"/>
<dbReference type="InterPro" id="IPR004358">
    <property type="entry name" value="Sig_transdc_His_kin-like_C"/>
</dbReference>
<evidence type="ECO:0000256" key="3">
    <source>
        <dbReference type="ARBA" id="ARBA00022553"/>
    </source>
</evidence>
<evidence type="ECO:0000313" key="18">
    <source>
        <dbReference type="EMBL" id="QMU28182.1"/>
    </source>
</evidence>
<keyword evidence="9" id="KW-0805">Transcription regulation</keyword>
<feature type="modified residue" description="4-aspartylphosphate" evidence="12">
    <location>
        <position position="717"/>
    </location>
</feature>
<dbReference type="InterPro" id="IPR003594">
    <property type="entry name" value="HATPase_dom"/>
</dbReference>
<dbReference type="Pfam" id="PF12833">
    <property type="entry name" value="HTH_18"/>
    <property type="match status" value="1"/>
</dbReference>
<dbReference type="InterPro" id="IPR018060">
    <property type="entry name" value="HTH_AraC"/>
</dbReference>
<gene>
    <name evidence="18" type="ORF">HUW48_09075</name>
</gene>
<dbReference type="SUPFAM" id="SSF52172">
    <property type="entry name" value="CheY-like"/>
    <property type="match status" value="1"/>
</dbReference>
<evidence type="ECO:0000256" key="11">
    <source>
        <dbReference type="ARBA" id="ARBA00023163"/>
    </source>
</evidence>
<evidence type="ECO:0000256" key="13">
    <source>
        <dbReference type="SAM" id="Coils"/>
    </source>
</evidence>
<dbReference type="Proteomes" id="UP000514509">
    <property type="component" value="Chromosome"/>
</dbReference>
<dbReference type="GO" id="GO:0043565">
    <property type="term" value="F:sequence-specific DNA binding"/>
    <property type="evidence" value="ECO:0007669"/>
    <property type="project" value="InterPro"/>
</dbReference>
<feature type="coiled-coil region" evidence="13">
    <location>
        <begin position="375"/>
        <end position="442"/>
    </location>
</feature>
<evidence type="ECO:0000259" key="17">
    <source>
        <dbReference type="PROSITE" id="PS50110"/>
    </source>
</evidence>
<dbReference type="RefSeq" id="WP_182415370.1">
    <property type="nucleotide sequence ID" value="NZ_CP055153.1"/>
</dbReference>
<keyword evidence="5" id="KW-0547">Nucleotide-binding</keyword>
<dbReference type="SMART" id="SM00448">
    <property type="entry name" value="REC"/>
    <property type="match status" value="1"/>
</dbReference>
<dbReference type="PANTHER" id="PTHR43547:SF2">
    <property type="entry name" value="HYBRID SIGNAL TRANSDUCTION HISTIDINE KINASE C"/>
    <property type="match status" value="1"/>
</dbReference>
<feature type="transmembrane region" description="Helical" evidence="14">
    <location>
        <begin position="258"/>
        <end position="276"/>
    </location>
</feature>
<dbReference type="CDD" id="cd17574">
    <property type="entry name" value="REC_OmpR"/>
    <property type="match status" value="1"/>
</dbReference>
<evidence type="ECO:0000256" key="5">
    <source>
        <dbReference type="ARBA" id="ARBA00022741"/>
    </source>
</evidence>
<dbReference type="AlphaFoldDB" id="A0A7L7L5T7"/>
<keyword evidence="3 12" id="KW-0597">Phosphoprotein</keyword>
<dbReference type="SUPFAM" id="SSF47384">
    <property type="entry name" value="Homodimeric domain of signal transducing histidine kinase"/>
    <property type="match status" value="1"/>
</dbReference>
<feature type="domain" description="Histidine kinase" evidence="16">
    <location>
        <begin position="403"/>
        <end position="625"/>
    </location>
</feature>
<keyword evidence="19" id="KW-1185">Reference proteome</keyword>
<dbReference type="PROSITE" id="PS50110">
    <property type="entry name" value="RESPONSE_REGULATORY"/>
    <property type="match status" value="1"/>
</dbReference>
<feature type="domain" description="HTH araC/xylS-type" evidence="15">
    <location>
        <begin position="816"/>
        <end position="915"/>
    </location>
</feature>
<dbReference type="Pfam" id="PF02518">
    <property type="entry name" value="HATPase_c"/>
    <property type="match status" value="1"/>
</dbReference>
<keyword evidence="8" id="KW-0902">Two-component regulatory system</keyword>
<dbReference type="InterPro" id="IPR011623">
    <property type="entry name" value="7TMR_DISM_rcpt_extracell_dom1"/>
</dbReference>
<evidence type="ECO:0000256" key="8">
    <source>
        <dbReference type="ARBA" id="ARBA00023012"/>
    </source>
</evidence>
<dbReference type="InterPro" id="IPR036097">
    <property type="entry name" value="HisK_dim/P_sf"/>
</dbReference>
<dbReference type="Gene3D" id="3.30.565.10">
    <property type="entry name" value="Histidine kinase-like ATPase, C-terminal domain"/>
    <property type="match status" value="1"/>
</dbReference>
<dbReference type="SUPFAM" id="SSF49785">
    <property type="entry name" value="Galactose-binding domain-like"/>
    <property type="match status" value="1"/>
</dbReference>
<evidence type="ECO:0000256" key="6">
    <source>
        <dbReference type="ARBA" id="ARBA00022777"/>
    </source>
</evidence>
<feature type="domain" description="Response regulatory" evidence="17">
    <location>
        <begin position="669"/>
        <end position="784"/>
    </location>
</feature>
<dbReference type="EC" id="2.7.13.3" evidence="2"/>
<dbReference type="InterPro" id="IPR001789">
    <property type="entry name" value="Sig_transdc_resp-reg_receiver"/>
</dbReference>
<dbReference type="Pfam" id="PF00512">
    <property type="entry name" value="HisKA"/>
    <property type="match status" value="1"/>
</dbReference>
<dbReference type="InterPro" id="IPR008979">
    <property type="entry name" value="Galactose-bd-like_sf"/>
</dbReference>
<dbReference type="Gene3D" id="1.10.10.60">
    <property type="entry name" value="Homeodomain-like"/>
    <property type="match status" value="1"/>
</dbReference>
<reference evidence="18 19" key="1">
    <citation type="submission" date="2020-08" db="EMBL/GenBank/DDBJ databases">
        <title>Adhaeribacter dokdonensis sp. nov., isolated from the rhizosphere of Elymus tsukushiensis, a plant native to the Dokdo Islands, Republic of Korea.</title>
        <authorList>
            <person name="Ghim S.Y."/>
        </authorList>
    </citation>
    <scope>NUCLEOTIDE SEQUENCE [LARGE SCALE GENOMIC DNA]</scope>
    <source>
        <strain evidence="18 19">KUDC8001</strain>
    </source>
</reference>
<dbReference type="CDD" id="cd00082">
    <property type="entry name" value="HisKA"/>
    <property type="match status" value="1"/>
</dbReference>
<feature type="transmembrane region" description="Helical" evidence="14">
    <location>
        <begin position="131"/>
        <end position="149"/>
    </location>
</feature>
<evidence type="ECO:0000256" key="10">
    <source>
        <dbReference type="ARBA" id="ARBA00023125"/>
    </source>
</evidence>
<dbReference type="GO" id="GO:0003700">
    <property type="term" value="F:DNA-binding transcription factor activity"/>
    <property type="evidence" value="ECO:0007669"/>
    <property type="project" value="InterPro"/>
</dbReference>
<dbReference type="InterPro" id="IPR005467">
    <property type="entry name" value="His_kinase_dom"/>
</dbReference>
<name>A0A7L7L5T7_9BACT</name>
<evidence type="ECO:0000256" key="12">
    <source>
        <dbReference type="PROSITE-ProRule" id="PRU00169"/>
    </source>
</evidence>
<keyword evidence="13" id="KW-0175">Coiled coil</keyword>
<dbReference type="FunFam" id="1.10.287.130:FF:000045">
    <property type="entry name" value="Two-component system sensor histidine kinase/response regulator"/>
    <property type="match status" value="1"/>
</dbReference>
<keyword evidence="14" id="KW-0472">Membrane</keyword>
<dbReference type="PANTHER" id="PTHR43547">
    <property type="entry name" value="TWO-COMPONENT HISTIDINE KINASE"/>
    <property type="match status" value="1"/>
</dbReference>
<dbReference type="GO" id="GO:0005524">
    <property type="term" value="F:ATP binding"/>
    <property type="evidence" value="ECO:0007669"/>
    <property type="project" value="UniProtKB-KW"/>
</dbReference>